<organism evidence="11 12">
    <name type="scientific">Rubrivirga marina</name>
    <dbReference type="NCBI Taxonomy" id="1196024"/>
    <lineage>
        <taxon>Bacteria</taxon>
        <taxon>Pseudomonadati</taxon>
        <taxon>Rhodothermota</taxon>
        <taxon>Rhodothermia</taxon>
        <taxon>Rhodothermales</taxon>
        <taxon>Rubricoccaceae</taxon>
        <taxon>Rubrivirga</taxon>
    </lineage>
</organism>
<dbReference type="GO" id="GO:0005886">
    <property type="term" value="C:plasma membrane"/>
    <property type="evidence" value="ECO:0007669"/>
    <property type="project" value="TreeGrafter"/>
</dbReference>
<feature type="transmembrane region" description="Helical" evidence="8">
    <location>
        <begin position="40"/>
        <end position="58"/>
    </location>
</feature>
<dbReference type="RefSeq" id="WP_095508939.1">
    <property type="nucleotide sequence ID" value="NZ_MQWD01000001.1"/>
</dbReference>
<feature type="transmembrane region" description="Helical" evidence="8">
    <location>
        <begin position="148"/>
        <end position="170"/>
    </location>
</feature>
<gene>
    <name evidence="11" type="ORF">BSZ37_02020</name>
</gene>
<evidence type="ECO:0000256" key="7">
    <source>
        <dbReference type="SAM" id="MobiDB-lite"/>
    </source>
</evidence>
<comment type="caution">
    <text evidence="11">The sequence shown here is derived from an EMBL/GenBank/DDBJ whole genome shotgun (WGS) entry which is preliminary data.</text>
</comment>
<dbReference type="GO" id="GO:0006882">
    <property type="term" value="P:intracellular zinc ion homeostasis"/>
    <property type="evidence" value="ECO:0007669"/>
    <property type="project" value="TreeGrafter"/>
</dbReference>
<accession>A0A271IVR2</accession>
<dbReference type="InterPro" id="IPR027470">
    <property type="entry name" value="Cation_efflux_CTD"/>
</dbReference>
<keyword evidence="3" id="KW-0813">Transport</keyword>
<dbReference type="SUPFAM" id="SSF161111">
    <property type="entry name" value="Cation efflux protein transmembrane domain-like"/>
    <property type="match status" value="1"/>
</dbReference>
<evidence type="ECO:0000256" key="4">
    <source>
        <dbReference type="ARBA" id="ARBA00022692"/>
    </source>
</evidence>
<comment type="subcellular location">
    <subcellularLocation>
        <location evidence="1">Membrane</location>
        <topology evidence="1">Multi-pass membrane protein</topology>
    </subcellularLocation>
</comment>
<evidence type="ECO:0000259" key="9">
    <source>
        <dbReference type="Pfam" id="PF01545"/>
    </source>
</evidence>
<dbReference type="InterPro" id="IPR036837">
    <property type="entry name" value="Cation_efflux_CTD_sf"/>
</dbReference>
<evidence type="ECO:0000256" key="5">
    <source>
        <dbReference type="ARBA" id="ARBA00022989"/>
    </source>
</evidence>
<feature type="domain" description="Cation efflux protein transmembrane" evidence="9">
    <location>
        <begin position="9"/>
        <end position="201"/>
    </location>
</feature>
<comment type="similarity">
    <text evidence="2">Belongs to the cation diffusion facilitator (CDF) transporter (TC 2.A.4) family.</text>
</comment>
<dbReference type="GO" id="GO:0015086">
    <property type="term" value="F:cadmium ion transmembrane transporter activity"/>
    <property type="evidence" value="ECO:0007669"/>
    <property type="project" value="TreeGrafter"/>
</dbReference>
<evidence type="ECO:0000313" key="12">
    <source>
        <dbReference type="Proteomes" id="UP000216339"/>
    </source>
</evidence>
<evidence type="ECO:0000259" key="10">
    <source>
        <dbReference type="Pfam" id="PF16916"/>
    </source>
</evidence>
<dbReference type="InterPro" id="IPR050291">
    <property type="entry name" value="CDF_Transporter"/>
</dbReference>
<dbReference type="PANTHER" id="PTHR43840:SF15">
    <property type="entry name" value="MITOCHONDRIAL METAL TRANSPORTER 1-RELATED"/>
    <property type="match status" value="1"/>
</dbReference>
<evidence type="ECO:0000256" key="8">
    <source>
        <dbReference type="SAM" id="Phobius"/>
    </source>
</evidence>
<feature type="transmembrane region" description="Helical" evidence="8">
    <location>
        <begin position="108"/>
        <end position="128"/>
    </location>
</feature>
<dbReference type="Pfam" id="PF01545">
    <property type="entry name" value="Cation_efflux"/>
    <property type="match status" value="1"/>
</dbReference>
<keyword evidence="12" id="KW-1185">Reference proteome</keyword>
<dbReference type="Gene3D" id="1.20.1510.10">
    <property type="entry name" value="Cation efflux protein transmembrane domain"/>
    <property type="match status" value="1"/>
</dbReference>
<sequence>MRPTTVARVSVAVGLAVLALKGLAYWLTGSVSLYSDALESVVNVAAAGVALVAVRVAARPPDENHPYGHTKAEYLAAVVEGALIVWAAVEIVRAAWGRFEDPVALDGLGVGLAVSVAATAINGAWAAVLVRTGRRHRSPALEADGRHLWADVVTTVGVLVGIGLAALTGWWILDPLLAVAVAVNVVVVGVRLLRESVAGLMDEAVPPAEMEAVHEAIRAHMGDALEVHALRARHAGRHTFVEFHLVVRGEATVAESHALCDRLETAVHAAVPESSVTIHVEPEHKGKGHGGVVTLGSDVPHTFT</sequence>
<feature type="transmembrane region" description="Helical" evidence="8">
    <location>
        <begin position="176"/>
        <end position="193"/>
    </location>
</feature>
<dbReference type="Pfam" id="PF16916">
    <property type="entry name" value="ZT_dimer"/>
    <property type="match status" value="1"/>
</dbReference>
<dbReference type="InterPro" id="IPR002524">
    <property type="entry name" value="Cation_efflux"/>
</dbReference>
<dbReference type="InterPro" id="IPR027469">
    <property type="entry name" value="Cation_efflux_TMD_sf"/>
</dbReference>
<dbReference type="SUPFAM" id="SSF160240">
    <property type="entry name" value="Cation efflux protein cytoplasmic domain-like"/>
    <property type="match status" value="1"/>
</dbReference>
<protein>
    <submittedName>
        <fullName evidence="11">Cation-efflux pump</fullName>
    </submittedName>
</protein>
<evidence type="ECO:0000256" key="1">
    <source>
        <dbReference type="ARBA" id="ARBA00004141"/>
    </source>
</evidence>
<evidence type="ECO:0000256" key="3">
    <source>
        <dbReference type="ARBA" id="ARBA00022448"/>
    </source>
</evidence>
<name>A0A271IVR2_9BACT</name>
<evidence type="ECO:0000313" key="11">
    <source>
        <dbReference type="EMBL" id="PAP75303.1"/>
    </source>
</evidence>
<keyword evidence="4 8" id="KW-0812">Transmembrane</keyword>
<dbReference type="GO" id="GO:0015341">
    <property type="term" value="F:zinc efflux antiporter activity"/>
    <property type="evidence" value="ECO:0007669"/>
    <property type="project" value="TreeGrafter"/>
</dbReference>
<dbReference type="Proteomes" id="UP000216339">
    <property type="component" value="Unassembled WGS sequence"/>
</dbReference>
<keyword evidence="6 8" id="KW-0472">Membrane</keyword>
<keyword evidence="5 8" id="KW-1133">Transmembrane helix</keyword>
<feature type="transmembrane region" description="Helical" evidence="8">
    <location>
        <begin position="74"/>
        <end position="96"/>
    </location>
</feature>
<reference evidence="11 12" key="1">
    <citation type="submission" date="2016-11" db="EMBL/GenBank/DDBJ databases">
        <title>Study of marine rhodopsin-containing bacteria.</title>
        <authorList>
            <person name="Yoshizawa S."/>
            <person name="Kumagai Y."/>
            <person name="Kogure K."/>
        </authorList>
    </citation>
    <scope>NUCLEOTIDE SEQUENCE [LARGE SCALE GENOMIC DNA]</scope>
    <source>
        <strain evidence="11 12">SAORIC-28</strain>
    </source>
</reference>
<feature type="region of interest" description="Disordered" evidence="7">
    <location>
        <begin position="282"/>
        <end position="304"/>
    </location>
</feature>
<evidence type="ECO:0000256" key="6">
    <source>
        <dbReference type="ARBA" id="ARBA00023136"/>
    </source>
</evidence>
<dbReference type="EMBL" id="MQWD01000001">
    <property type="protein sequence ID" value="PAP75303.1"/>
    <property type="molecule type" value="Genomic_DNA"/>
</dbReference>
<dbReference type="PANTHER" id="PTHR43840">
    <property type="entry name" value="MITOCHONDRIAL METAL TRANSPORTER 1-RELATED"/>
    <property type="match status" value="1"/>
</dbReference>
<dbReference type="AlphaFoldDB" id="A0A271IVR2"/>
<dbReference type="Gene3D" id="3.30.70.1350">
    <property type="entry name" value="Cation efflux protein, cytoplasmic domain"/>
    <property type="match status" value="1"/>
</dbReference>
<evidence type="ECO:0000256" key="2">
    <source>
        <dbReference type="ARBA" id="ARBA00008114"/>
    </source>
</evidence>
<dbReference type="NCBIfam" id="TIGR01297">
    <property type="entry name" value="CDF"/>
    <property type="match status" value="1"/>
</dbReference>
<dbReference type="OrthoDB" id="9806522at2"/>
<dbReference type="GO" id="GO:0015093">
    <property type="term" value="F:ferrous iron transmembrane transporter activity"/>
    <property type="evidence" value="ECO:0007669"/>
    <property type="project" value="TreeGrafter"/>
</dbReference>
<feature type="domain" description="Cation efflux protein cytoplasmic" evidence="10">
    <location>
        <begin position="206"/>
        <end position="283"/>
    </location>
</feature>
<dbReference type="InterPro" id="IPR058533">
    <property type="entry name" value="Cation_efflux_TM"/>
</dbReference>
<proteinExistence type="inferred from homology"/>